<dbReference type="PROSITE" id="PS51257">
    <property type="entry name" value="PROKAR_LIPOPROTEIN"/>
    <property type="match status" value="1"/>
</dbReference>
<name>A0A1I2IAW4_9BACT</name>
<accession>A0A1I2IAW4</accession>
<reference evidence="1 2" key="1">
    <citation type="submission" date="2016-10" db="EMBL/GenBank/DDBJ databases">
        <authorList>
            <person name="de Groot N.N."/>
        </authorList>
    </citation>
    <scope>NUCLEOTIDE SEQUENCE [LARGE SCALE GENOMIC DNA]</scope>
    <source>
        <strain evidence="1 2">DSM 26130</strain>
    </source>
</reference>
<dbReference type="Proteomes" id="UP000198598">
    <property type="component" value="Unassembled WGS sequence"/>
</dbReference>
<dbReference type="AlphaFoldDB" id="A0A1I2IAW4"/>
<proteinExistence type="predicted"/>
<dbReference type="EMBL" id="FOLQ01000061">
    <property type="protein sequence ID" value="SFF38808.1"/>
    <property type="molecule type" value="Genomic_DNA"/>
</dbReference>
<evidence type="ECO:0000313" key="2">
    <source>
        <dbReference type="Proteomes" id="UP000198598"/>
    </source>
</evidence>
<keyword evidence="2" id="KW-1185">Reference proteome</keyword>
<gene>
    <name evidence="1" type="ORF">SAMN05216167_1617</name>
</gene>
<sequence length="180" mass="21095">MLKYIGLLTILSVMMACHEPDTPVVQASTSTLRQLVETHYSPKDSITITSTFNEHGQLAQQNFSQQPSQRSYSLYCLYNPTDLTALKDINSQYRYFQSNSNQQLIATKKYFTQYGNYWAVYEADTLLYAQNRLASQVHNDFYFTSDHQGYAFKYPLWVTRRQYKYDNLDRVISEIVLEDI</sequence>
<organism evidence="1 2">
    <name type="scientific">Spirosoma endophyticum</name>
    <dbReference type="NCBI Taxonomy" id="662367"/>
    <lineage>
        <taxon>Bacteria</taxon>
        <taxon>Pseudomonadati</taxon>
        <taxon>Bacteroidota</taxon>
        <taxon>Cytophagia</taxon>
        <taxon>Cytophagales</taxon>
        <taxon>Cytophagaceae</taxon>
        <taxon>Spirosoma</taxon>
    </lineage>
</organism>
<dbReference type="RefSeq" id="WP_093835443.1">
    <property type="nucleotide sequence ID" value="NZ_FOLQ01000061.1"/>
</dbReference>
<evidence type="ECO:0008006" key="3">
    <source>
        <dbReference type="Google" id="ProtNLM"/>
    </source>
</evidence>
<evidence type="ECO:0000313" key="1">
    <source>
        <dbReference type="EMBL" id="SFF38808.1"/>
    </source>
</evidence>
<protein>
    <recommendedName>
        <fullName evidence="3">Lipoprotein</fullName>
    </recommendedName>
</protein>